<evidence type="ECO:0000256" key="1">
    <source>
        <dbReference type="SAM" id="MobiDB-lite"/>
    </source>
</evidence>
<feature type="compositionally biased region" description="Polar residues" evidence="1">
    <location>
        <begin position="9"/>
        <end position="30"/>
    </location>
</feature>
<organism evidence="2 3">
    <name type="scientific">Stylosanthes scabra</name>
    <dbReference type="NCBI Taxonomy" id="79078"/>
    <lineage>
        <taxon>Eukaryota</taxon>
        <taxon>Viridiplantae</taxon>
        <taxon>Streptophyta</taxon>
        <taxon>Embryophyta</taxon>
        <taxon>Tracheophyta</taxon>
        <taxon>Spermatophyta</taxon>
        <taxon>Magnoliopsida</taxon>
        <taxon>eudicotyledons</taxon>
        <taxon>Gunneridae</taxon>
        <taxon>Pentapetalae</taxon>
        <taxon>rosids</taxon>
        <taxon>fabids</taxon>
        <taxon>Fabales</taxon>
        <taxon>Fabaceae</taxon>
        <taxon>Papilionoideae</taxon>
        <taxon>50 kb inversion clade</taxon>
        <taxon>dalbergioids sensu lato</taxon>
        <taxon>Dalbergieae</taxon>
        <taxon>Pterocarpus clade</taxon>
        <taxon>Stylosanthes</taxon>
    </lineage>
</organism>
<dbReference type="EMBL" id="JASCZI010181733">
    <property type="protein sequence ID" value="MED6185573.1"/>
    <property type="molecule type" value="Genomic_DNA"/>
</dbReference>
<sequence>MNYEDMDMFNSNHDFSESLPQQSNSVASSSEKNRGKKPYASKTGKDTKMMKELTDNLKYVFDQHGKRLDAIAQAMVNTREEKRVDDKLSELGFTNDEIISIALKFATSPQLEKAFWSLGDDSLKSGFARAILHS</sequence>
<gene>
    <name evidence="2" type="ORF">PIB30_058424</name>
</gene>
<protein>
    <submittedName>
        <fullName evidence="2">Uncharacterized protein</fullName>
    </submittedName>
</protein>
<name>A0ABU6WMQ3_9FABA</name>
<evidence type="ECO:0000313" key="2">
    <source>
        <dbReference type="EMBL" id="MED6185573.1"/>
    </source>
</evidence>
<feature type="region of interest" description="Disordered" evidence="1">
    <location>
        <begin position="1"/>
        <end position="47"/>
    </location>
</feature>
<keyword evidence="3" id="KW-1185">Reference proteome</keyword>
<comment type="caution">
    <text evidence="2">The sequence shown here is derived from an EMBL/GenBank/DDBJ whole genome shotgun (WGS) entry which is preliminary data.</text>
</comment>
<dbReference type="Proteomes" id="UP001341840">
    <property type="component" value="Unassembled WGS sequence"/>
</dbReference>
<proteinExistence type="predicted"/>
<reference evidence="2 3" key="1">
    <citation type="journal article" date="2023" name="Plants (Basel)">
        <title>Bridging the Gap: Combining Genomics and Transcriptomics Approaches to Understand Stylosanthes scabra, an Orphan Legume from the Brazilian Caatinga.</title>
        <authorList>
            <person name="Ferreira-Neto J.R.C."/>
            <person name="da Silva M.D."/>
            <person name="Binneck E."/>
            <person name="de Melo N.F."/>
            <person name="da Silva R.H."/>
            <person name="de Melo A.L.T.M."/>
            <person name="Pandolfi V."/>
            <person name="Bustamante F.O."/>
            <person name="Brasileiro-Vidal A.C."/>
            <person name="Benko-Iseppon A.M."/>
        </authorList>
    </citation>
    <scope>NUCLEOTIDE SEQUENCE [LARGE SCALE GENOMIC DNA]</scope>
    <source>
        <tissue evidence="2">Leaves</tissue>
    </source>
</reference>
<accession>A0ABU6WMQ3</accession>
<evidence type="ECO:0000313" key="3">
    <source>
        <dbReference type="Proteomes" id="UP001341840"/>
    </source>
</evidence>